<proteinExistence type="predicted"/>
<dbReference type="GO" id="GO:0052621">
    <property type="term" value="F:diguanylate cyclase activity"/>
    <property type="evidence" value="ECO:0007669"/>
    <property type="project" value="UniProtKB-EC"/>
</dbReference>
<dbReference type="NCBIfam" id="TIGR00254">
    <property type="entry name" value="GGDEF"/>
    <property type="match status" value="1"/>
</dbReference>
<evidence type="ECO:0000259" key="5">
    <source>
        <dbReference type="PROSITE" id="PS50887"/>
    </source>
</evidence>
<keyword evidence="4" id="KW-1133">Transmembrane helix</keyword>
<dbReference type="PANTHER" id="PTHR45138">
    <property type="entry name" value="REGULATORY COMPONENTS OF SENSORY TRANSDUCTION SYSTEM"/>
    <property type="match status" value="1"/>
</dbReference>
<reference evidence="6" key="1">
    <citation type="submission" date="2020-12" db="EMBL/GenBank/DDBJ databases">
        <title>The genome sequence of Inhella sp. 4Y17.</title>
        <authorList>
            <person name="Liu Y."/>
        </authorList>
    </citation>
    <scope>NUCLEOTIDE SEQUENCE</scope>
    <source>
        <strain evidence="6">4Y10</strain>
    </source>
</reference>
<feature type="transmembrane region" description="Helical" evidence="4">
    <location>
        <begin position="32"/>
        <end position="51"/>
    </location>
</feature>
<dbReference type="Gene3D" id="3.30.70.270">
    <property type="match status" value="1"/>
</dbReference>
<comment type="caution">
    <text evidence="6">The sequence shown here is derived from an EMBL/GenBank/DDBJ whole genome shotgun (WGS) entry which is preliminary data.</text>
</comment>
<protein>
    <recommendedName>
        <fullName evidence="1">diguanylate cyclase</fullName>
        <ecNumber evidence="1">2.7.7.65</ecNumber>
    </recommendedName>
</protein>
<comment type="catalytic activity">
    <reaction evidence="2">
        <text>2 GTP = 3',3'-c-di-GMP + 2 diphosphate</text>
        <dbReference type="Rhea" id="RHEA:24898"/>
        <dbReference type="ChEBI" id="CHEBI:33019"/>
        <dbReference type="ChEBI" id="CHEBI:37565"/>
        <dbReference type="ChEBI" id="CHEBI:58805"/>
        <dbReference type="EC" id="2.7.7.65"/>
    </reaction>
</comment>
<dbReference type="InterPro" id="IPR043128">
    <property type="entry name" value="Rev_trsase/Diguanyl_cyclase"/>
</dbReference>
<keyword evidence="7" id="KW-1185">Reference proteome</keyword>
<evidence type="ECO:0000256" key="4">
    <source>
        <dbReference type="SAM" id="Phobius"/>
    </source>
</evidence>
<evidence type="ECO:0000256" key="1">
    <source>
        <dbReference type="ARBA" id="ARBA00012528"/>
    </source>
</evidence>
<feature type="transmembrane region" description="Helical" evidence="4">
    <location>
        <begin position="137"/>
        <end position="156"/>
    </location>
</feature>
<evidence type="ECO:0000256" key="2">
    <source>
        <dbReference type="ARBA" id="ARBA00034247"/>
    </source>
</evidence>
<dbReference type="Proteomes" id="UP000620139">
    <property type="component" value="Unassembled WGS sequence"/>
</dbReference>
<feature type="transmembrane region" description="Helical" evidence="4">
    <location>
        <begin position="112"/>
        <end position="130"/>
    </location>
</feature>
<keyword evidence="3" id="KW-0175">Coiled coil</keyword>
<dbReference type="FunFam" id="3.30.70.270:FF:000001">
    <property type="entry name" value="Diguanylate cyclase domain protein"/>
    <property type="match status" value="1"/>
</dbReference>
<dbReference type="AlphaFoldDB" id="A0A931NED9"/>
<keyword evidence="4" id="KW-0812">Transmembrane</keyword>
<name>A0A931NED9_9BURK</name>
<dbReference type="InterPro" id="IPR029787">
    <property type="entry name" value="Nucleotide_cyclase"/>
</dbReference>
<evidence type="ECO:0000313" key="6">
    <source>
        <dbReference type="EMBL" id="MBH9553579.1"/>
    </source>
</evidence>
<accession>A0A931NED9</accession>
<dbReference type="PANTHER" id="PTHR45138:SF9">
    <property type="entry name" value="DIGUANYLATE CYCLASE DGCM-RELATED"/>
    <property type="match status" value="1"/>
</dbReference>
<keyword evidence="4" id="KW-0472">Membrane</keyword>
<feature type="domain" description="GGDEF" evidence="5">
    <location>
        <begin position="243"/>
        <end position="373"/>
    </location>
</feature>
<feature type="transmembrane region" description="Helical" evidence="4">
    <location>
        <begin position="89"/>
        <end position="106"/>
    </location>
</feature>
<dbReference type="PROSITE" id="PS50887">
    <property type="entry name" value="GGDEF"/>
    <property type="match status" value="1"/>
</dbReference>
<dbReference type="SMART" id="SM00267">
    <property type="entry name" value="GGDEF"/>
    <property type="match status" value="1"/>
</dbReference>
<dbReference type="RefSeq" id="WP_198101199.1">
    <property type="nucleotide sequence ID" value="NZ_JAEDAL010000006.1"/>
</dbReference>
<dbReference type="InterPro" id="IPR000160">
    <property type="entry name" value="GGDEF_dom"/>
</dbReference>
<dbReference type="CDD" id="cd01949">
    <property type="entry name" value="GGDEF"/>
    <property type="match status" value="1"/>
</dbReference>
<gene>
    <name evidence="6" type="ORF">I7X43_12080</name>
</gene>
<dbReference type="EMBL" id="JAEDAL010000006">
    <property type="protein sequence ID" value="MBH9553579.1"/>
    <property type="molecule type" value="Genomic_DNA"/>
</dbReference>
<dbReference type="Pfam" id="PF00990">
    <property type="entry name" value="GGDEF"/>
    <property type="match status" value="1"/>
</dbReference>
<dbReference type="InterPro" id="IPR050469">
    <property type="entry name" value="Diguanylate_Cyclase"/>
</dbReference>
<feature type="transmembrane region" description="Helical" evidence="4">
    <location>
        <begin position="57"/>
        <end position="77"/>
    </location>
</feature>
<sequence length="373" mass="41226">MSVHPSPSNDALPLAGMLGSERRLRIRMGQQVLSLALVFGNGLLLTYAAHLAGTPTWVTGLWFALAVGFQLMMALAVRLEWTAGRDDPSLAAVQIGVMVLLGAAAYPLAGPLRALAVPTLLITLAFGMFARCGQAMFRLTVLGLLLLLAVMGLDYWVWPGRSSPDENIGHALCALFTFPALGLLMHRMARLRDRQREQRQALNEALVRIKRLARRDDLTGLYNRRQGKRVMLEALQRQKRAPTGLLVVLLDLDHFKKINDTQGHAAGDAVLRCFAKALTQSLRKGDAAVRWGGEEFLAVLEPTAQEGLVAWLARLKLGIERQPLVTERPELRFTFSGGAAFWRHGESLEAWVDRADQALYRAKAEGRDRVLLE</sequence>
<evidence type="ECO:0000313" key="7">
    <source>
        <dbReference type="Proteomes" id="UP000620139"/>
    </source>
</evidence>
<dbReference type="EC" id="2.7.7.65" evidence="1"/>
<feature type="transmembrane region" description="Helical" evidence="4">
    <location>
        <begin position="168"/>
        <end position="186"/>
    </location>
</feature>
<dbReference type="SUPFAM" id="SSF55073">
    <property type="entry name" value="Nucleotide cyclase"/>
    <property type="match status" value="1"/>
</dbReference>
<organism evidence="6 7">
    <name type="scientific">Inhella gelatinilytica</name>
    <dbReference type="NCBI Taxonomy" id="2795030"/>
    <lineage>
        <taxon>Bacteria</taxon>
        <taxon>Pseudomonadati</taxon>
        <taxon>Pseudomonadota</taxon>
        <taxon>Betaproteobacteria</taxon>
        <taxon>Burkholderiales</taxon>
        <taxon>Sphaerotilaceae</taxon>
        <taxon>Inhella</taxon>
    </lineage>
</organism>
<feature type="coiled-coil region" evidence="3">
    <location>
        <begin position="185"/>
        <end position="212"/>
    </location>
</feature>
<evidence type="ECO:0000256" key="3">
    <source>
        <dbReference type="SAM" id="Coils"/>
    </source>
</evidence>